<protein>
    <submittedName>
        <fullName evidence="1">29019_t:CDS:1</fullName>
    </submittedName>
</protein>
<reference evidence="1 2" key="1">
    <citation type="submission" date="2021-06" db="EMBL/GenBank/DDBJ databases">
        <authorList>
            <person name="Kallberg Y."/>
            <person name="Tangrot J."/>
            <person name="Rosling A."/>
        </authorList>
    </citation>
    <scope>NUCLEOTIDE SEQUENCE [LARGE SCALE GENOMIC DNA]</scope>
    <source>
        <strain evidence="1 2">120-4 pot B 10/14</strain>
    </source>
</reference>
<name>A0ABN7VA32_GIGMA</name>
<accession>A0ABN7VA32</accession>
<evidence type="ECO:0000313" key="2">
    <source>
        <dbReference type="Proteomes" id="UP000789901"/>
    </source>
</evidence>
<evidence type="ECO:0000313" key="1">
    <source>
        <dbReference type="EMBL" id="CAG8742862.1"/>
    </source>
</evidence>
<dbReference type="Proteomes" id="UP000789901">
    <property type="component" value="Unassembled WGS sequence"/>
</dbReference>
<organism evidence="1 2">
    <name type="scientific">Gigaspora margarita</name>
    <dbReference type="NCBI Taxonomy" id="4874"/>
    <lineage>
        <taxon>Eukaryota</taxon>
        <taxon>Fungi</taxon>
        <taxon>Fungi incertae sedis</taxon>
        <taxon>Mucoromycota</taxon>
        <taxon>Glomeromycotina</taxon>
        <taxon>Glomeromycetes</taxon>
        <taxon>Diversisporales</taxon>
        <taxon>Gigasporaceae</taxon>
        <taxon>Gigaspora</taxon>
    </lineage>
</organism>
<keyword evidence="2" id="KW-1185">Reference proteome</keyword>
<sequence length="72" mass="8027">SPMTSLLHITITNMGIKSDNDQIELVLLAAPTSAAWFKATTAQESEKIETESNKIVEADPTDTRAKDRYTWM</sequence>
<gene>
    <name evidence="1" type="ORF">GMARGA_LOCUS15572</name>
</gene>
<proteinExistence type="predicted"/>
<feature type="non-terminal residue" evidence="1">
    <location>
        <position position="1"/>
    </location>
</feature>
<dbReference type="EMBL" id="CAJVQB010010790">
    <property type="protein sequence ID" value="CAG8742862.1"/>
    <property type="molecule type" value="Genomic_DNA"/>
</dbReference>
<comment type="caution">
    <text evidence="1">The sequence shown here is derived from an EMBL/GenBank/DDBJ whole genome shotgun (WGS) entry which is preliminary data.</text>
</comment>